<organism evidence="1 2">
    <name type="scientific">Pedococcus badiiscoriae</name>
    <dbReference type="NCBI Taxonomy" id="642776"/>
    <lineage>
        <taxon>Bacteria</taxon>
        <taxon>Bacillati</taxon>
        <taxon>Actinomycetota</taxon>
        <taxon>Actinomycetes</taxon>
        <taxon>Micrococcales</taxon>
        <taxon>Intrasporangiaceae</taxon>
        <taxon>Pedococcus</taxon>
    </lineage>
</organism>
<dbReference type="Proteomes" id="UP000573599">
    <property type="component" value="Unassembled WGS sequence"/>
</dbReference>
<dbReference type="RefSeq" id="WP_179421536.1">
    <property type="nucleotide sequence ID" value="NZ_JACCAB010000001.1"/>
</dbReference>
<protein>
    <submittedName>
        <fullName evidence="1">Uncharacterized protein</fullName>
    </submittedName>
</protein>
<name>A0A852WKD0_9MICO</name>
<proteinExistence type="predicted"/>
<evidence type="ECO:0000313" key="1">
    <source>
        <dbReference type="EMBL" id="NYG07154.1"/>
    </source>
</evidence>
<evidence type="ECO:0000313" key="2">
    <source>
        <dbReference type="Proteomes" id="UP000573599"/>
    </source>
</evidence>
<sequence length="263" mass="27524">MRGRERDISRSMVALVASLGALALLGLVTTVPRWLGHGEGFVDVPPGLLTVRPEAKGVATLGGGVTVSLYSDGLRISRGNDLLLQTVIGGSMLSAVEGTATTDAAGQTQERVTRSFENLTITELVFLPGRATYFGTLDDGSRSLPVTLRVEAGGGLVRVGASVNGADGVVWHLDREPVTVGIRPALPAVNLRSSAVWVDPGTLEGRAAFSTYLGTDIGMGPQRVARGVDIRSSGRTDIHIWSNSCSLSVTSQARQSPRPTHTG</sequence>
<dbReference type="AlphaFoldDB" id="A0A852WKD0"/>
<gene>
    <name evidence="1" type="ORF">BJ986_001641</name>
</gene>
<accession>A0A852WKD0</accession>
<comment type="caution">
    <text evidence="1">The sequence shown here is derived from an EMBL/GenBank/DDBJ whole genome shotgun (WGS) entry which is preliminary data.</text>
</comment>
<dbReference type="EMBL" id="JACCAB010000001">
    <property type="protein sequence ID" value="NYG07154.1"/>
    <property type="molecule type" value="Genomic_DNA"/>
</dbReference>
<keyword evidence="2" id="KW-1185">Reference proteome</keyword>
<reference evidence="1 2" key="1">
    <citation type="submission" date="2020-07" db="EMBL/GenBank/DDBJ databases">
        <title>Sequencing the genomes of 1000 actinobacteria strains.</title>
        <authorList>
            <person name="Klenk H.-P."/>
        </authorList>
    </citation>
    <scope>NUCLEOTIDE SEQUENCE [LARGE SCALE GENOMIC DNA]</scope>
    <source>
        <strain evidence="1 2">DSM 23987</strain>
    </source>
</reference>